<accession>A0A1B6NPE0</accession>
<organism evidence="1">
    <name type="scientific">marine sediment metagenome</name>
    <dbReference type="NCBI Taxonomy" id="412755"/>
    <lineage>
        <taxon>unclassified sequences</taxon>
        <taxon>metagenomes</taxon>
        <taxon>ecological metagenomes</taxon>
    </lineage>
</organism>
<gene>
    <name evidence="1" type="ORF">MGSAQ_003369</name>
</gene>
<dbReference type="EMBL" id="AYSL01001979">
    <property type="protein sequence ID" value="KTF05131.1"/>
    <property type="molecule type" value="Genomic_DNA"/>
</dbReference>
<comment type="caution">
    <text evidence="1">The sequence shown here is derived from an EMBL/GenBank/DDBJ whole genome shotgun (WGS) entry which is preliminary data.</text>
</comment>
<reference evidence="1" key="1">
    <citation type="submission" date="2013-11" db="EMBL/GenBank/DDBJ databases">
        <title>Microbial diversity, functional groups and degradation webs in Northern and Southern Mediterranean and Red Sea marine crude oil polluted sites.</title>
        <authorList>
            <person name="Daffonchio D."/>
            <person name="Mapelli F."/>
            <person name="Ferrer M."/>
            <person name="Richter M."/>
            <person name="Cherif A."/>
            <person name="Malkawi H.I."/>
            <person name="Yakimov M.M."/>
            <person name="Abdel-Fattah Y.R."/>
            <person name="Blaghen M."/>
            <person name="Golyshin P.N."/>
            <person name="Kalogerakis N."/>
            <person name="Boon N."/>
            <person name="Magagnini M."/>
            <person name="Fava F."/>
        </authorList>
    </citation>
    <scope>NUCLEOTIDE SEQUENCE</scope>
</reference>
<evidence type="ECO:0000313" key="1">
    <source>
        <dbReference type="EMBL" id="KTF05131.1"/>
    </source>
</evidence>
<protein>
    <submittedName>
        <fullName evidence="1">Uncharacterized protein</fullName>
    </submittedName>
</protein>
<proteinExistence type="predicted"/>
<name>A0A1B6NPE0_9ZZZZ</name>
<sequence>YINPIPTPAKLKNGASVRF</sequence>
<feature type="non-terminal residue" evidence="1">
    <location>
        <position position="1"/>
    </location>
</feature>
<dbReference type="AlphaFoldDB" id="A0A1B6NPE0"/>